<evidence type="ECO:0008006" key="4">
    <source>
        <dbReference type="Google" id="ProtNLM"/>
    </source>
</evidence>
<dbReference type="RefSeq" id="WP_190352445.1">
    <property type="nucleotide sequence ID" value="NZ_JACJPY010000077.1"/>
</dbReference>
<dbReference type="Proteomes" id="UP000631421">
    <property type="component" value="Unassembled WGS sequence"/>
</dbReference>
<name>A0A926Z7S6_9CYAN</name>
<evidence type="ECO:0000313" key="3">
    <source>
        <dbReference type="Proteomes" id="UP000631421"/>
    </source>
</evidence>
<keyword evidence="1" id="KW-0812">Transmembrane</keyword>
<dbReference type="EMBL" id="JACJPY010000077">
    <property type="protein sequence ID" value="MBD2152032.1"/>
    <property type="molecule type" value="Genomic_DNA"/>
</dbReference>
<dbReference type="Gene3D" id="3.30.70.100">
    <property type="match status" value="1"/>
</dbReference>
<sequence>MRNQQLSLQARGLSIFVELVRTCSMAWVNWLKLLVTCSLACVILLNFAMPVQAGKFMSSLAFESTDDIVEVAAIYESSYATQKTLVKSLKVSNKPMKKALGFKGFALLQSQNGNKVIALSQWQDLDSYEAYMPSASGAKSKNSETASAIPAPTQTLIYEIVSAQTAIAGAKPALRGKEAVVRWTHLTPKNIAINTATNIADSEMRSSLLDQVSEIVPSLLASQPIPQSVILLKGIDSDDITIMSNWNCSAMFEDVGKPEAITLDEDLIALADSDDTIYDVITLIPAPVKKQKAIAN</sequence>
<keyword evidence="1" id="KW-1133">Transmembrane helix</keyword>
<protein>
    <recommendedName>
        <fullName evidence="4">ABM domain-containing protein</fullName>
    </recommendedName>
</protein>
<accession>A0A926Z7S6</accession>
<reference evidence="2" key="1">
    <citation type="journal article" date="2015" name="ISME J.">
        <title>Draft Genome Sequence of Streptomyces incarnatus NRRL8089, which Produces the Nucleoside Antibiotic Sinefungin.</title>
        <authorList>
            <person name="Oshima K."/>
            <person name="Hattori M."/>
            <person name="Shimizu H."/>
            <person name="Fukuda K."/>
            <person name="Nemoto M."/>
            <person name="Inagaki K."/>
            <person name="Tamura T."/>
        </authorList>
    </citation>
    <scope>NUCLEOTIDE SEQUENCE</scope>
    <source>
        <strain evidence="2">FACHB-1277</strain>
    </source>
</reference>
<dbReference type="SUPFAM" id="SSF54909">
    <property type="entry name" value="Dimeric alpha+beta barrel"/>
    <property type="match status" value="1"/>
</dbReference>
<dbReference type="AlphaFoldDB" id="A0A926Z7S6"/>
<feature type="transmembrane region" description="Helical" evidence="1">
    <location>
        <begin position="30"/>
        <end position="49"/>
    </location>
</feature>
<gene>
    <name evidence="2" type="ORF">H6F44_18170</name>
</gene>
<reference evidence="2" key="2">
    <citation type="submission" date="2020-08" db="EMBL/GenBank/DDBJ databases">
        <authorList>
            <person name="Chen M."/>
            <person name="Teng W."/>
            <person name="Zhao L."/>
            <person name="Hu C."/>
            <person name="Zhou Y."/>
            <person name="Han B."/>
            <person name="Song L."/>
            <person name="Shu W."/>
        </authorList>
    </citation>
    <scope>NUCLEOTIDE SEQUENCE</scope>
    <source>
        <strain evidence="2">FACHB-1277</strain>
    </source>
</reference>
<dbReference type="InterPro" id="IPR011008">
    <property type="entry name" value="Dimeric_a/b-barrel"/>
</dbReference>
<keyword evidence="3" id="KW-1185">Reference proteome</keyword>
<comment type="caution">
    <text evidence="2">The sequence shown here is derived from an EMBL/GenBank/DDBJ whole genome shotgun (WGS) entry which is preliminary data.</text>
</comment>
<evidence type="ECO:0000313" key="2">
    <source>
        <dbReference type="EMBL" id="MBD2152032.1"/>
    </source>
</evidence>
<organism evidence="2 3">
    <name type="scientific">Pseudanabaena cinerea FACHB-1277</name>
    <dbReference type="NCBI Taxonomy" id="2949581"/>
    <lineage>
        <taxon>Bacteria</taxon>
        <taxon>Bacillati</taxon>
        <taxon>Cyanobacteriota</taxon>
        <taxon>Cyanophyceae</taxon>
        <taxon>Pseudanabaenales</taxon>
        <taxon>Pseudanabaenaceae</taxon>
        <taxon>Pseudanabaena</taxon>
        <taxon>Pseudanabaena cinerea</taxon>
    </lineage>
</organism>
<proteinExistence type="predicted"/>
<keyword evidence="1" id="KW-0472">Membrane</keyword>
<evidence type="ECO:0000256" key="1">
    <source>
        <dbReference type="SAM" id="Phobius"/>
    </source>
</evidence>